<dbReference type="AlphaFoldDB" id="A0A0S4JAA7"/>
<organism evidence="1 2">
    <name type="scientific">Bodo saltans</name>
    <name type="common">Flagellated protozoan</name>
    <dbReference type="NCBI Taxonomy" id="75058"/>
    <lineage>
        <taxon>Eukaryota</taxon>
        <taxon>Discoba</taxon>
        <taxon>Euglenozoa</taxon>
        <taxon>Kinetoplastea</taxon>
        <taxon>Metakinetoplastina</taxon>
        <taxon>Eubodonida</taxon>
        <taxon>Bodonidae</taxon>
        <taxon>Bodo</taxon>
    </lineage>
</organism>
<dbReference type="VEuPathDB" id="TriTrypDB:BSAL_86570"/>
<evidence type="ECO:0000313" key="1">
    <source>
        <dbReference type="EMBL" id="CUG81226.1"/>
    </source>
</evidence>
<name>A0A0S4JAA7_BODSA</name>
<protein>
    <submittedName>
        <fullName evidence="1">Uncharacterized protein</fullName>
    </submittedName>
</protein>
<dbReference type="Proteomes" id="UP000051952">
    <property type="component" value="Unassembled WGS sequence"/>
</dbReference>
<proteinExistence type="predicted"/>
<dbReference type="EMBL" id="CYKH01001061">
    <property type="protein sequence ID" value="CUG81226.1"/>
    <property type="molecule type" value="Genomic_DNA"/>
</dbReference>
<evidence type="ECO:0000313" key="2">
    <source>
        <dbReference type="Proteomes" id="UP000051952"/>
    </source>
</evidence>
<accession>A0A0S4JAA7</accession>
<reference evidence="2" key="1">
    <citation type="submission" date="2015-09" db="EMBL/GenBank/DDBJ databases">
        <authorList>
            <consortium name="Pathogen Informatics"/>
        </authorList>
    </citation>
    <scope>NUCLEOTIDE SEQUENCE [LARGE SCALE GENOMIC DNA]</scope>
    <source>
        <strain evidence="2">Lake Konstanz</strain>
    </source>
</reference>
<sequence>MAYLQKIMPEGPTWAVEPISGLPIDPIDQLPRGLKDTLLRNQQGVAPVVLFVEWACKLSEGGAQRGAKERLIVVTPDSVNVYSSDGGIKRRVGISEVAKLYVELPTEGSQPHGGQHNNALFTGCICFEVPRQFDMCFDIRRDSVARCRHAIMRCVRVLCTLHRCRSSNASRPLQVTELREGSLGAHQGSELAYFRLKKAHAAGPHPHGKKGPLLPPVLPLVTEAMEREAEDNVEGQLAQAVIDVTREVQRFKETNSALPSRQGLSLLERYVARLRLCEQEQLRVAQKKVFLTAKANRQTARMTTLESAMGEARRQYVAEAQELDQVRATHDTQVQQLRSRIDNAALQQRTLANESQNLHTTFLNHVRHIVEPERVALEATIASLRAELSWRRASLPQRSSLVEETQMLQGSLEQLKGGWEAHRILEEQLNEAQELWSVLSKENLDLEQQVSTALSSLREAKQKQQTHLAQVSLSLARRSNLARTLDERRKAVTAMRDAVEEWTNKLPATVQEERYMQLKLDVRHMEDIVSEDLERKITMHHSLARSAVQTLSEQISLAESKEQILRDKLKKLRTNRQPSTSSVISSTTF</sequence>
<keyword evidence="2" id="KW-1185">Reference proteome</keyword>
<gene>
    <name evidence="1" type="ORF">BSAL_86570</name>
</gene>